<dbReference type="PANTHER" id="PTHR47592">
    <property type="entry name" value="PBF68 PROTEIN"/>
    <property type="match status" value="1"/>
</dbReference>
<sequence length="373" mass="43371">MLDTRATNHIYSNKRIFQEFEENAKKAMVYMGNSTATRMHGKEIILLKLTSGKTLALNNVLYVLEIHRNLVLRDLLNKVGPLIEWRFCRQANFQNTTSRGGKKYYIIFIDDYSRIKEYLLRTNDEVESILYTDGEYITNSFKEFCENNGIIHEFVAPYTLQQNEIVERKNRTLKDMMNGKAILTTCYILDKTINSELDSITSNHTWKLVDLPKGSKTIDSKWIFKRKYKLDGSIEKLKALLGKKKVTKIAIVCALISLATIHNLVIHQSNQKDSLYQDKNTRKFLHGLKQTPKQWYGNFNNTLVNCGFAINTYDSCVHVKMINTNCAIICLYVDDMLIFETSLKVMFEIKKFVSFKFEMKELGEANVIWNIKI</sequence>
<gene>
    <name evidence="3" type="ORF">CR513_54498</name>
</gene>
<dbReference type="Proteomes" id="UP000257109">
    <property type="component" value="Unassembled WGS sequence"/>
</dbReference>
<protein>
    <submittedName>
        <fullName evidence="3">Uncharacterized protein</fullName>
    </submittedName>
</protein>
<feature type="domain" description="Retrovirus-related Pol polyprotein from transposon TNT 1-94-like beta-barrel" evidence="2">
    <location>
        <begin position="1"/>
        <end position="72"/>
    </location>
</feature>
<dbReference type="EMBL" id="QJKJ01013312">
    <property type="protein sequence ID" value="RDX66705.1"/>
    <property type="molecule type" value="Genomic_DNA"/>
</dbReference>
<dbReference type="InterPro" id="IPR013103">
    <property type="entry name" value="RVT_2"/>
</dbReference>
<evidence type="ECO:0000259" key="2">
    <source>
        <dbReference type="Pfam" id="PF22936"/>
    </source>
</evidence>
<dbReference type="GO" id="GO:0003676">
    <property type="term" value="F:nucleic acid binding"/>
    <property type="evidence" value="ECO:0007669"/>
    <property type="project" value="InterPro"/>
</dbReference>
<evidence type="ECO:0000313" key="4">
    <source>
        <dbReference type="Proteomes" id="UP000257109"/>
    </source>
</evidence>
<evidence type="ECO:0000313" key="3">
    <source>
        <dbReference type="EMBL" id="RDX66705.1"/>
    </source>
</evidence>
<feature type="non-terminal residue" evidence="3">
    <location>
        <position position="373"/>
    </location>
</feature>
<dbReference type="InterPro" id="IPR012337">
    <property type="entry name" value="RNaseH-like_sf"/>
</dbReference>
<dbReference type="AlphaFoldDB" id="A0A371EKX3"/>
<dbReference type="PANTHER" id="PTHR47592:SF27">
    <property type="entry name" value="OS08G0421700 PROTEIN"/>
    <property type="match status" value="1"/>
</dbReference>
<accession>A0A371EKX3</accession>
<dbReference type="OrthoDB" id="1301386at2759"/>
<dbReference type="InterPro" id="IPR036397">
    <property type="entry name" value="RNaseH_sf"/>
</dbReference>
<dbReference type="STRING" id="157652.A0A371EKX3"/>
<evidence type="ECO:0000259" key="1">
    <source>
        <dbReference type="Pfam" id="PF07727"/>
    </source>
</evidence>
<proteinExistence type="predicted"/>
<name>A0A371EKX3_MUCPR</name>
<feature type="domain" description="Reverse transcriptase Ty1/copia-type" evidence="1">
    <location>
        <begin position="282"/>
        <end position="371"/>
    </location>
</feature>
<dbReference type="SUPFAM" id="SSF53098">
    <property type="entry name" value="Ribonuclease H-like"/>
    <property type="match status" value="1"/>
</dbReference>
<organism evidence="3 4">
    <name type="scientific">Mucuna pruriens</name>
    <name type="common">Velvet bean</name>
    <name type="synonym">Dolichos pruriens</name>
    <dbReference type="NCBI Taxonomy" id="157652"/>
    <lineage>
        <taxon>Eukaryota</taxon>
        <taxon>Viridiplantae</taxon>
        <taxon>Streptophyta</taxon>
        <taxon>Embryophyta</taxon>
        <taxon>Tracheophyta</taxon>
        <taxon>Spermatophyta</taxon>
        <taxon>Magnoliopsida</taxon>
        <taxon>eudicotyledons</taxon>
        <taxon>Gunneridae</taxon>
        <taxon>Pentapetalae</taxon>
        <taxon>rosids</taxon>
        <taxon>fabids</taxon>
        <taxon>Fabales</taxon>
        <taxon>Fabaceae</taxon>
        <taxon>Papilionoideae</taxon>
        <taxon>50 kb inversion clade</taxon>
        <taxon>NPAAA clade</taxon>
        <taxon>indigoferoid/millettioid clade</taxon>
        <taxon>Phaseoleae</taxon>
        <taxon>Mucuna</taxon>
    </lineage>
</organism>
<dbReference type="Gene3D" id="3.30.420.10">
    <property type="entry name" value="Ribonuclease H-like superfamily/Ribonuclease H"/>
    <property type="match status" value="1"/>
</dbReference>
<keyword evidence="4" id="KW-1185">Reference proteome</keyword>
<comment type="caution">
    <text evidence="3">The sequence shown here is derived from an EMBL/GenBank/DDBJ whole genome shotgun (WGS) entry which is preliminary data.</text>
</comment>
<dbReference type="Pfam" id="PF07727">
    <property type="entry name" value="RVT_2"/>
    <property type="match status" value="1"/>
</dbReference>
<reference evidence="3" key="1">
    <citation type="submission" date="2018-05" db="EMBL/GenBank/DDBJ databases">
        <title>Draft genome of Mucuna pruriens seed.</title>
        <authorList>
            <person name="Nnadi N.E."/>
            <person name="Vos R."/>
            <person name="Hasami M.H."/>
            <person name="Devisetty U.K."/>
            <person name="Aguiy J.C."/>
        </authorList>
    </citation>
    <scope>NUCLEOTIDE SEQUENCE [LARGE SCALE GENOMIC DNA]</scope>
    <source>
        <strain evidence="3">JCA_2017</strain>
    </source>
</reference>
<dbReference type="Pfam" id="PF22936">
    <property type="entry name" value="Pol_BBD"/>
    <property type="match status" value="1"/>
</dbReference>
<dbReference type="InterPro" id="IPR054722">
    <property type="entry name" value="PolX-like_BBD"/>
</dbReference>